<feature type="compositionally biased region" description="Low complexity" evidence="1">
    <location>
        <begin position="224"/>
        <end position="240"/>
    </location>
</feature>
<evidence type="ECO:0000256" key="1">
    <source>
        <dbReference type="SAM" id="MobiDB-lite"/>
    </source>
</evidence>
<feature type="compositionally biased region" description="Basic and acidic residues" evidence="1">
    <location>
        <begin position="261"/>
        <end position="273"/>
    </location>
</feature>
<keyword evidence="3" id="KW-1185">Reference proteome</keyword>
<evidence type="ECO:0000313" key="3">
    <source>
        <dbReference type="Proteomes" id="UP000836402"/>
    </source>
</evidence>
<accession>A0ABN7IQG5</accession>
<feature type="compositionally biased region" description="Basic residues" evidence="1">
    <location>
        <begin position="172"/>
        <end position="189"/>
    </location>
</feature>
<evidence type="ECO:0000313" key="2">
    <source>
        <dbReference type="EMBL" id="CAD6918427.1"/>
    </source>
</evidence>
<dbReference type="EMBL" id="CAJHJG010002178">
    <property type="protein sequence ID" value="CAD6918427.1"/>
    <property type="molecule type" value="Genomic_DNA"/>
</dbReference>
<reference evidence="2" key="1">
    <citation type="submission" date="2020-10" db="EMBL/GenBank/DDBJ databases">
        <authorList>
            <person name="Sedaghatjoo S."/>
        </authorList>
    </citation>
    <scope>NUCLEOTIDE SEQUENCE</scope>
    <source>
        <strain evidence="2">AZH3</strain>
    </source>
</reference>
<sequence>SDASFFLDADLKFQPFEALRLAVQNVRKRRHLEEELGVTLNDSDSEPPSSPKQSVPEPAGSKPKPDATQERDQKKNKRRRSSSPKKRSVKKRGKRRKRSSSSDEGSDDDSSSVSSSCSSSGSEWDSSTDSGSDTSSDSDWEEGKRALQLLHKHQRHTFATRSRKQKAELEKLKKRKMTDKECRKRRKALKRFDPGKFPKDTFQEIKNPLKDARPDTIEDSHLHASQAASARPASGAGPSRQPSFRSEPPRRSGPTATASKSFRDNGPRSDNGVRKACARCGIREPHRPEECTAERLAYYPGKATNAIRNSSGQLVERTGGRRICLGHNVSGCTWNNCSGEHACSLCGGTCTAQTCRLSRPPQSQ</sequence>
<feature type="compositionally biased region" description="Basic and acidic residues" evidence="1">
    <location>
        <begin position="190"/>
        <end position="222"/>
    </location>
</feature>
<feature type="region of interest" description="Disordered" evidence="1">
    <location>
        <begin position="34"/>
        <end position="273"/>
    </location>
</feature>
<feature type="compositionally biased region" description="Basic residues" evidence="1">
    <location>
        <begin position="74"/>
        <end position="99"/>
    </location>
</feature>
<feature type="compositionally biased region" description="Low complexity" evidence="1">
    <location>
        <begin position="111"/>
        <end position="137"/>
    </location>
</feature>
<gene>
    <name evidence="2" type="ORF">JKIAZH3_G9199</name>
</gene>
<dbReference type="Proteomes" id="UP000836402">
    <property type="component" value="Unassembled WGS sequence"/>
</dbReference>
<feature type="compositionally biased region" description="Basic and acidic residues" evidence="1">
    <location>
        <begin position="63"/>
        <end position="73"/>
    </location>
</feature>
<comment type="caution">
    <text evidence="2">The sequence shown here is derived from an EMBL/GenBank/DDBJ whole genome shotgun (WGS) entry which is preliminary data.</text>
</comment>
<feature type="compositionally biased region" description="Basic residues" evidence="1">
    <location>
        <begin position="150"/>
        <end position="164"/>
    </location>
</feature>
<protein>
    <submittedName>
        <fullName evidence="2">Uncharacterized protein</fullName>
    </submittedName>
</protein>
<proteinExistence type="predicted"/>
<feature type="non-terminal residue" evidence="2">
    <location>
        <position position="1"/>
    </location>
</feature>
<name>A0ABN7IQG5_9BASI</name>
<organism evidence="2 3">
    <name type="scientific">Tilletia caries</name>
    <name type="common">wheat bunt fungus</name>
    <dbReference type="NCBI Taxonomy" id="13290"/>
    <lineage>
        <taxon>Eukaryota</taxon>
        <taxon>Fungi</taxon>
        <taxon>Dikarya</taxon>
        <taxon>Basidiomycota</taxon>
        <taxon>Ustilaginomycotina</taxon>
        <taxon>Exobasidiomycetes</taxon>
        <taxon>Tilletiales</taxon>
        <taxon>Tilletiaceae</taxon>
        <taxon>Tilletia</taxon>
    </lineage>
</organism>